<dbReference type="PROSITE" id="PS50878">
    <property type="entry name" value="RT_POL"/>
    <property type="match status" value="1"/>
</dbReference>
<dbReference type="InterPro" id="IPR000123">
    <property type="entry name" value="Reverse_transcriptase_msDNA"/>
</dbReference>
<dbReference type="Proteomes" id="UP000318626">
    <property type="component" value="Chromosome"/>
</dbReference>
<dbReference type="EC" id="2.7.7.49" evidence="1"/>
<dbReference type="AlphaFoldDB" id="A0A518C8J8"/>
<keyword evidence="6 11" id="KW-0695">RNA-directed DNA polymerase</keyword>
<dbReference type="InterPro" id="IPR051083">
    <property type="entry name" value="GrpII_Intron_Splice-Mob/Def"/>
</dbReference>
<dbReference type="PRINTS" id="PR00866">
    <property type="entry name" value="RNADNAPOLMS"/>
</dbReference>
<keyword evidence="12" id="KW-1185">Reference proteome</keyword>
<dbReference type="InterPro" id="IPR000477">
    <property type="entry name" value="RT_dom"/>
</dbReference>
<dbReference type="CDD" id="cd03487">
    <property type="entry name" value="RT_Bac_retron_II"/>
    <property type="match status" value="1"/>
</dbReference>
<evidence type="ECO:0000256" key="7">
    <source>
        <dbReference type="ARBA" id="ARBA00023118"/>
    </source>
</evidence>
<keyword evidence="5" id="KW-0460">Magnesium</keyword>
<dbReference type="SUPFAM" id="SSF56672">
    <property type="entry name" value="DNA/RNA polymerases"/>
    <property type="match status" value="1"/>
</dbReference>
<dbReference type="GO" id="GO:0003723">
    <property type="term" value="F:RNA binding"/>
    <property type="evidence" value="ECO:0007669"/>
    <property type="project" value="InterPro"/>
</dbReference>
<dbReference type="EMBL" id="CP036289">
    <property type="protein sequence ID" value="QDU75543.1"/>
    <property type="molecule type" value="Genomic_DNA"/>
</dbReference>
<feature type="domain" description="Reverse transcriptase" evidence="10">
    <location>
        <begin position="132"/>
        <end position="372"/>
    </location>
</feature>
<protein>
    <recommendedName>
        <fullName evidence="1">RNA-directed DNA polymerase</fullName>
        <ecNumber evidence="1">2.7.7.49</ecNumber>
    </recommendedName>
</protein>
<evidence type="ECO:0000256" key="3">
    <source>
        <dbReference type="ARBA" id="ARBA00022695"/>
    </source>
</evidence>
<dbReference type="OrthoDB" id="9788687at2"/>
<dbReference type="Pfam" id="PF00078">
    <property type="entry name" value="RVT_1"/>
    <property type="match status" value="1"/>
</dbReference>
<dbReference type="GO" id="GO:0051607">
    <property type="term" value="P:defense response to virus"/>
    <property type="evidence" value="ECO:0007669"/>
    <property type="project" value="UniProtKB-KW"/>
</dbReference>
<evidence type="ECO:0000256" key="5">
    <source>
        <dbReference type="ARBA" id="ARBA00022842"/>
    </source>
</evidence>
<proteinExistence type="inferred from homology"/>
<organism evidence="11 12">
    <name type="scientific">Bremerella volcania</name>
    <dbReference type="NCBI Taxonomy" id="2527984"/>
    <lineage>
        <taxon>Bacteria</taxon>
        <taxon>Pseudomonadati</taxon>
        <taxon>Planctomycetota</taxon>
        <taxon>Planctomycetia</taxon>
        <taxon>Pirellulales</taxon>
        <taxon>Pirellulaceae</taxon>
        <taxon>Bremerella</taxon>
    </lineage>
</organism>
<sequence length="443" mass="50631">MHTIQFYAINLAGVFVDGPFDVDALVERGSQILSKRGRWLRPLAKRLAKTFGDRIRPRKSDVVSFLLADQGFRNAYQNGRFKFSSLLRPAPEMVAPAVTTTWQAPLNLRTPQDLSHWLDLKPGELAWFSDRRQLEAKQNKPKLQHYRYRLLPKRPGEFRLIEAPKPRLKTIQRRILKDILNHLPPHDASHGFRCGRSISSFARPHIGREVVLKMDLQDFFPSIRAAQVQAIFRSLGYPDCVADLLTGLCTNSAPTEIWNALDHAPPAKIQYKIRRYARPHLPQGAPTSPVLANLCAFRMDSRLAGLARKMNASFTRYADDLAFSGDCEFARICRRFSVHVAAIAMEEGYTVHYRKTKIMRKGVRQRIAGIVVNKRPNILRKDYDRLKAILSNCVRTGPASQNREGHDDFQSHLAGRVSFVEMIHPDRGRKLRAILEQIDWTVS</sequence>
<keyword evidence="7" id="KW-0051">Antiviral defense</keyword>
<keyword evidence="2" id="KW-0808">Transferase</keyword>
<dbReference type="InterPro" id="IPR043502">
    <property type="entry name" value="DNA/RNA_pol_sf"/>
</dbReference>
<name>A0A518C8J8_9BACT</name>
<evidence type="ECO:0000313" key="12">
    <source>
        <dbReference type="Proteomes" id="UP000318626"/>
    </source>
</evidence>
<keyword evidence="3" id="KW-0548">Nucleotidyltransferase</keyword>
<evidence type="ECO:0000256" key="4">
    <source>
        <dbReference type="ARBA" id="ARBA00022723"/>
    </source>
</evidence>
<dbReference type="PANTHER" id="PTHR34047:SF7">
    <property type="entry name" value="RNA-DIRECTED DNA POLYMERASE"/>
    <property type="match status" value="1"/>
</dbReference>
<accession>A0A518C8J8</accession>
<evidence type="ECO:0000256" key="6">
    <source>
        <dbReference type="ARBA" id="ARBA00022918"/>
    </source>
</evidence>
<reference evidence="12" key="1">
    <citation type="submission" date="2019-02" db="EMBL/GenBank/DDBJ databases">
        <title>Deep-cultivation of Planctomycetes and their phenomic and genomic characterization uncovers novel biology.</title>
        <authorList>
            <person name="Wiegand S."/>
            <person name="Jogler M."/>
            <person name="Boedeker C."/>
            <person name="Pinto D."/>
            <person name="Vollmers J."/>
            <person name="Rivas-Marin E."/>
            <person name="Kohn T."/>
            <person name="Peeters S.H."/>
            <person name="Heuer A."/>
            <person name="Rast P."/>
            <person name="Oberbeckmann S."/>
            <person name="Bunk B."/>
            <person name="Jeske O."/>
            <person name="Meyerdierks A."/>
            <person name="Storesund J.E."/>
            <person name="Kallscheuer N."/>
            <person name="Luecker S."/>
            <person name="Lage O.M."/>
            <person name="Pohl T."/>
            <person name="Merkel B.J."/>
            <person name="Hornburger P."/>
            <person name="Mueller R.-W."/>
            <person name="Bruemmer F."/>
            <person name="Labrenz M."/>
            <person name="Spormann A.M."/>
            <person name="Op den Camp H."/>
            <person name="Overmann J."/>
            <person name="Amann R."/>
            <person name="Jetten M.S.M."/>
            <person name="Mascher T."/>
            <person name="Medema M.H."/>
            <person name="Devos D.P."/>
            <person name="Kaster A.-K."/>
            <person name="Ovreas L."/>
            <person name="Rohde M."/>
            <person name="Galperin M.Y."/>
            <person name="Jogler C."/>
        </authorList>
    </citation>
    <scope>NUCLEOTIDE SEQUENCE [LARGE SCALE GENOMIC DNA]</scope>
    <source>
        <strain evidence="12">Pan97</strain>
    </source>
</reference>
<comment type="catalytic activity">
    <reaction evidence="9">
        <text>DNA(n) + a 2'-deoxyribonucleoside 5'-triphosphate = DNA(n+1) + diphosphate</text>
        <dbReference type="Rhea" id="RHEA:22508"/>
        <dbReference type="Rhea" id="RHEA-COMP:17339"/>
        <dbReference type="Rhea" id="RHEA-COMP:17340"/>
        <dbReference type="ChEBI" id="CHEBI:33019"/>
        <dbReference type="ChEBI" id="CHEBI:61560"/>
        <dbReference type="ChEBI" id="CHEBI:173112"/>
        <dbReference type="EC" id="2.7.7.49"/>
    </reaction>
</comment>
<gene>
    <name evidence="11" type="ORF">Pan97_25760</name>
</gene>
<keyword evidence="4" id="KW-0479">Metal-binding</keyword>
<evidence type="ECO:0000256" key="2">
    <source>
        <dbReference type="ARBA" id="ARBA00022679"/>
    </source>
</evidence>
<dbReference type="GO" id="GO:0046872">
    <property type="term" value="F:metal ion binding"/>
    <property type="evidence" value="ECO:0007669"/>
    <property type="project" value="UniProtKB-KW"/>
</dbReference>
<dbReference type="GO" id="GO:0003964">
    <property type="term" value="F:RNA-directed DNA polymerase activity"/>
    <property type="evidence" value="ECO:0007669"/>
    <property type="project" value="UniProtKB-KW"/>
</dbReference>
<evidence type="ECO:0000256" key="9">
    <source>
        <dbReference type="ARBA" id="ARBA00048173"/>
    </source>
</evidence>
<evidence type="ECO:0000259" key="10">
    <source>
        <dbReference type="PROSITE" id="PS50878"/>
    </source>
</evidence>
<evidence type="ECO:0000313" key="11">
    <source>
        <dbReference type="EMBL" id="QDU75543.1"/>
    </source>
</evidence>
<evidence type="ECO:0000256" key="8">
    <source>
        <dbReference type="ARBA" id="ARBA00034120"/>
    </source>
</evidence>
<comment type="similarity">
    <text evidence="8">Belongs to the bacterial reverse transcriptase family.</text>
</comment>
<evidence type="ECO:0000256" key="1">
    <source>
        <dbReference type="ARBA" id="ARBA00012493"/>
    </source>
</evidence>
<dbReference type="KEGG" id="bvo:Pan97_25760"/>
<dbReference type="PANTHER" id="PTHR34047">
    <property type="entry name" value="NUCLEAR INTRON MATURASE 1, MITOCHONDRIAL-RELATED"/>
    <property type="match status" value="1"/>
</dbReference>